<gene>
    <name evidence="1" type="ORF">MLD38_010579</name>
</gene>
<accession>A0ACB9R8M8</accession>
<evidence type="ECO:0000313" key="2">
    <source>
        <dbReference type="Proteomes" id="UP001057402"/>
    </source>
</evidence>
<sequence length="66" mass="7552">MFSPQFKDLLVTWAVSSFAASSFLLSTYLGKYYCIYPLSDLIFKWGSLDNLGYSDNLKDYLVTVAY</sequence>
<keyword evidence="2" id="KW-1185">Reference proteome</keyword>
<name>A0ACB9R8M8_9MYRT</name>
<protein>
    <submittedName>
        <fullName evidence="1">Uncharacterized protein</fullName>
    </submittedName>
</protein>
<dbReference type="Proteomes" id="UP001057402">
    <property type="component" value="Chromosome 4"/>
</dbReference>
<comment type="caution">
    <text evidence="1">The sequence shown here is derived from an EMBL/GenBank/DDBJ whole genome shotgun (WGS) entry which is preliminary data.</text>
</comment>
<reference evidence="2" key="1">
    <citation type="journal article" date="2023" name="Front. Plant Sci.">
        <title>Chromosomal-level genome assembly of Melastoma candidum provides insights into trichome evolution.</title>
        <authorList>
            <person name="Zhong Y."/>
            <person name="Wu W."/>
            <person name="Sun C."/>
            <person name="Zou P."/>
            <person name="Liu Y."/>
            <person name="Dai S."/>
            <person name="Zhou R."/>
        </authorList>
    </citation>
    <scope>NUCLEOTIDE SEQUENCE [LARGE SCALE GENOMIC DNA]</scope>
</reference>
<dbReference type="EMBL" id="CM042883">
    <property type="protein sequence ID" value="KAI4372337.1"/>
    <property type="molecule type" value="Genomic_DNA"/>
</dbReference>
<proteinExistence type="predicted"/>
<evidence type="ECO:0000313" key="1">
    <source>
        <dbReference type="EMBL" id="KAI4372337.1"/>
    </source>
</evidence>
<organism evidence="1 2">
    <name type="scientific">Melastoma candidum</name>
    <dbReference type="NCBI Taxonomy" id="119954"/>
    <lineage>
        <taxon>Eukaryota</taxon>
        <taxon>Viridiplantae</taxon>
        <taxon>Streptophyta</taxon>
        <taxon>Embryophyta</taxon>
        <taxon>Tracheophyta</taxon>
        <taxon>Spermatophyta</taxon>
        <taxon>Magnoliopsida</taxon>
        <taxon>eudicotyledons</taxon>
        <taxon>Gunneridae</taxon>
        <taxon>Pentapetalae</taxon>
        <taxon>rosids</taxon>
        <taxon>malvids</taxon>
        <taxon>Myrtales</taxon>
        <taxon>Melastomataceae</taxon>
        <taxon>Melastomatoideae</taxon>
        <taxon>Melastomateae</taxon>
        <taxon>Melastoma</taxon>
    </lineage>
</organism>